<keyword evidence="3" id="KW-1185">Reference proteome</keyword>
<organism evidence="2 3">
    <name type="scientific">Amylocarpus encephaloides</name>
    <dbReference type="NCBI Taxonomy" id="45428"/>
    <lineage>
        <taxon>Eukaryota</taxon>
        <taxon>Fungi</taxon>
        <taxon>Dikarya</taxon>
        <taxon>Ascomycota</taxon>
        <taxon>Pezizomycotina</taxon>
        <taxon>Leotiomycetes</taxon>
        <taxon>Helotiales</taxon>
        <taxon>Helotiales incertae sedis</taxon>
        <taxon>Amylocarpus</taxon>
    </lineage>
</organism>
<evidence type="ECO:0000256" key="1">
    <source>
        <dbReference type="SAM" id="MobiDB-lite"/>
    </source>
</evidence>
<feature type="region of interest" description="Disordered" evidence="1">
    <location>
        <begin position="1"/>
        <end position="43"/>
    </location>
</feature>
<evidence type="ECO:0000313" key="3">
    <source>
        <dbReference type="Proteomes" id="UP000824998"/>
    </source>
</evidence>
<dbReference type="EMBL" id="MU251951">
    <property type="protein sequence ID" value="KAG9228394.1"/>
    <property type="molecule type" value="Genomic_DNA"/>
</dbReference>
<reference evidence="2" key="1">
    <citation type="journal article" date="2021" name="IMA Fungus">
        <title>Genomic characterization of three marine fungi, including Emericellopsis atlantica sp. nov. with signatures of a generalist lifestyle and marine biomass degradation.</title>
        <authorList>
            <person name="Hagestad O.C."/>
            <person name="Hou L."/>
            <person name="Andersen J.H."/>
            <person name="Hansen E.H."/>
            <person name="Altermark B."/>
            <person name="Li C."/>
            <person name="Kuhnert E."/>
            <person name="Cox R.J."/>
            <person name="Crous P.W."/>
            <person name="Spatafora J.W."/>
            <person name="Lail K."/>
            <person name="Amirebrahimi M."/>
            <person name="Lipzen A."/>
            <person name="Pangilinan J."/>
            <person name="Andreopoulos W."/>
            <person name="Hayes R.D."/>
            <person name="Ng V."/>
            <person name="Grigoriev I.V."/>
            <person name="Jackson S.A."/>
            <person name="Sutton T.D.S."/>
            <person name="Dobson A.D.W."/>
            <person name="Rama T."/>
        </authorList>
    </citation>
    <scope>NUCLEOTIDE SEQUENCE</scope>
    <source>
        <strain evidence="2">TRa018bII</strain>
    </source>
</reference>
<dbReference type="AlphaFoldDB" id="A0A9P7Y737"/>
<evidence type="ECO:0000313" key="2">
    <source>
        <dbReference type="EMBL" id="KAG9228394.1"/>
    </source>
</evidence>
<protein>
    <submittedName>
        <fullName evidence="2">Uncharacterized protein</fullName>
    </submittedName>
</protein>
<accession>A0A9P7Y737</accession>
<feature type="region of interest" description="Disordered" evidence="1">
    <location>
        <begin position="102"/>
        <end position="141"/>
    </location>
</feature>
<dbReference type="Proteomes" id="UP000824998">
    <property type="component" value="Unassembled WGS sequence"/>
</dbReference>
<feature type="compositionally biased region" description="Basic and acidic residues" evidence="1">
    <location>
        <begin position="1"/>
        <end position="10"/>
    </location>
</feature>
<gene>
    <name evidence="2" type="ORF">BJ875DRAFT_526948</name>
</gene>
<dbReference type="OrthoDB" id="5428074at2759"/>
<name>A0A9P7Y737_9HELO</name>
<proteinExistence type="predicted"/>
<comment type="caution">
    <text evidence="2">The sequence shown here is derived from an EMBL/GenBank/DDBJ whole genome shotgun (WGS) entry which is preliminary data.</text>
</comment>
<sequence>MAGESIKRMEGVPVPKDLDEMQAGLEERDSSKPRSMFSPGKPLPKGVNHRIEYCHIHSRNIVHTVCTNQLDYEIVDRLGEIFDIVTTLLKPDMKFQAWDEFSDGDSSGSDQNDLAMGVKNKKPTRDSQTTKRTAPAVTDTRRKTDMHIHSPAVIHALRSVVKYYPGQSLKGETVIIPYPYAILVHHEKELRDYKESRHPDKLFHPMCPRDRDAYHDLHIVQEFLKEIIMAKVRLEREMQTA</sequence>